<sequence length="196" mass="21978">MELAGQAVSPVEAVAFVTGLASVWYAQRLNIATWPTGIVSVLCFAWVFFHAKLYADAGLQLVFCVLCGWGWWKWRQGQGREGVIRVSRAPMRELVLGLVAAMLATAACAWLLRTHSDSPVPWPDAVIFSFSLLATWKQARGWIDCWWVWIAVDIVSVPLYWSRSLPLTAVLYVLFLGLCVAGWRHWSRRIAAQEAA</sequence>
<comment type="function">
    <text evidence="1">Required for nicotinamide riboside transport across the inner membrane.</text>
</comment>
<keyword evidence="9 10" id="KW-0472">Membrane</keyword>
<evidence type="ECO:0000256" key="6">
    <source>
        <dbReference type="ARBA" id="ARBA00022475"/>
    </source>
</evidence>
<dbReference type="RefSeq" id="WP_187080243.1">
    <property type="nucleotide sequence ID" value="NZ_JACORU010000001.1"/>
</dbReference>
<dbReference type="Proteomes" id="UP000596827">
    <property type="component" value="Unassembled WGS sequence"/>
</dbReference>
<feature type="transmembrane region" description="Helical" evidence="10">
    <location>
        <begin position="6"/>
        <end position="25"/>
    </location>
</feature>
<protein>
    <recommendedName>
        <fullName evidence="4">Nicotinamide riboside transporter PnuC</fullName>
    </recommendedName>
</protein>
<evidence type="ECO:0000256" key="8">
    <source>
        <dbReference type="ARBA" id="ARBA00022989"/>
    </source>
</evidence>
<evidence type="ECO:0000256" key="3">
    <source>
        <dbReference type="ARBA" id="ARBA00006669"/>
    </source>
</evidence>
<evidence type="ECO:0000256" key="10">
    <source>
        <dbReference type="SAM" id="Phobius"/>
    </source>
</evidence>
<dbReference type="GO" id="GO:0034257">
    <property type="term" value="F:nicotinamide riboside transmembrane transporter activity"/>
    <property type="evidence" value="ECO:0007669"/>
    <property type="project" value="InterPro"/>
</dbReference>
<organism evidence="11 12">
    <name type="scientific">Ramlibacter albus</name>
    <dbReference type="NCBI Taxonomy" id="2079448"/>
    <lineage>
        <taxon>Bacteria</taxon>
        <taxon>Pseudomonadati</taxon>
        <taxon>Pseudomonadota</taxon>
        <taxon>Betaproteobacteria</taxon>
        <taxon>Burkholderiales</taxon>
        <taxon>Comamonadaceae</taxon>
        <taxon>Ramlibacter</taxon>
    </lineage>
</organism>
<comment type="caution">
    <text evidence="11">The sequence shown here is derived from an EMBL/GenBank/DDBJ whole genome shotgun (WGS) entry which is preliminary data.</text>
</comment>
<feature type="transmembrane region" description="Helical" evidence="10">
    <location>
        <begin position="167"/>
        <end position="186"/>
    </location>
</feature>
<dbReference type="PANTHER" id="PTHR36122:SF2">
    <property type="entry name" value="NICOTINAMIDE RIBOSIDE TRANSPORTER PNUC"/>
    <property type="match status" value="1"/>
</dbReference>
<evidence type="ECO:0000313" key="12">
    <source>
        <dbReference type="Proteomes" id="UP000596827"/>
    </source>
</evidence>
<dbReference type="EMBL" id="JACORU010000001">
    <property type="protein sequence ID" value="MBC5763821.1"/>
    <property type="molecule type" value="Genomic_DNA"/>
</dbReference>
<keyword evidence="8 10" id="KW-1133">Transmembrane helix</keyword>
<evidence type="ECO:0000256" key="4">
    <source>
        <dbReference type="ARBA" id="ARBA00017522"/>
    </source>
</evidence>
<gene>
    <name evidence="11" type="ORF">H8R02_05130</name>
</gene>
<dbReference type="GO" id="GO:0005886">
    <property type="term" value="C:plasma membrane"/>
    <property type="evidence" value="ECO:0007669"/>
    <property type="project" value="UniProtKB-SubCell"/>
</dbReference>
<evidence type="ECO:0000256" key="7">
    <source>
        <dbReference type="ARBA" id="ARBA00022692"/>
    </source>
</evidence>
<proteinExistence type="inferred from homology"/>
<dbReference type="PANTHER" id="PTHR36122">
    <property type="entry name" value="NICOTINAMIDE RIBOSIDE TRANSPORTER PNUC"/>
    <property type="match status" value="1"/>
</dbReference>
<name>A0A923S121_9BURK</name>
<keyword evidence="7 10" id="KW-0812">Transmembrane</keyword>
<feature type="transmembrane region" description="Helical" evidence="10">
    <location>
        <begin position="57"/>
        <end position="74"/>
    </location>
</feature>
<feature type="transmembrane region" description="Helical" evidence="10">
    <location>
        <begin position="94"/>
        <end position="113"/>
    </location>
</feature>
<comment type="subcellular location">
    <subcellularLocation>
        <location evidence="2">Cell membrane</location>
        <topology evidence="2">Multi-pass membrane protein</topology>
    </subcellularLocation>
</comment>
<dbReference type="NCBIfam" id="TIGR01528">
    <property type="entry name" value="NMN_trans_PnuC"/>
    <property type="match status" value="1"/>
</dbReference>
<dbReference type="Pfam" id="PF04973">
    <property type="entry name" value="NMN_transporter"/>
    <property type="match status" value="1"/>
</dbReference>
<evidence type="ECO:0000256" key="2">
    <source>
        <dbReference type="ARBA" id="ARBA00004651"/>
    </source>
</evidence>
<reference evidence="11" key="1">
    <citation type="submission" date="2020-08" db="EMBL/GenBank/DDBJ databases">
        <title>Ramlibacter sp. GTP1 16S ribosomal RNA gene genome sequencing and assembly.</title>
        <authorList>
            <person name="Kang M."/>
        </authorList>
    </citation>
    <scope>NUCLEOTIDE SEQUENCE</scope>
    <source>
        <strain evidence="11">GTP1</strain>
    </source>
</reference>
<keyword evidence="12" id="KW-1185">Reference proteome</keyword>
<evidence type="ECO:0000256" key="1">
    <source>
        <dbReference type="ARBA" id="ARBA00002672"/>
    </source>
</evidence>
<dbReference type="AlphaFoldDB" id="A0A923S121"/>
<comment type="similarity">
    <text evidence="3">Belongs to the nicotinamide ribonucleoside (NR) uptake permease (TC 4.B.1) family.</text>
</comment>
<feature type="transmembrane region" description="Helical" evidence="10">
    <location>
        <begin position="32"/>
        <end position="51"/>
    </location>
</feature>
<evidence type="ECO:0000256" key="5">
    <source>
        <dbReference type="ARBA" id="ARBA00022448"/>
    </source>
</evidence>
<keyword evidence="6" id="KW-1003">Cell membrane</keyword>
<evidence type="ECO:0000256" key="9">
    <source>
        <dbReference type="ARBA" id="ARBA00023136"/>
    </source>
</evidence>
<keyword evidence="5" id="KW-0813">Transport</keyword>
<evidence type="ECO:0000313" key="11">
    <source>
        <dbReference type="EMBL" id="MBC5763821.1"/>
    </source>
</evidence>
<accession>A0A923S121</accession>
<dbReference type="InterPro" id="IPR006419">
    <property type="entry name" value="NMN_transpt_PnuC"/>
</dbReference>